<evidence type="ECO:0000256" key="1">
    <source>
        <dbReference type="SAM" id="MobiDB-lite"/>
    </source>
</evidence>
<name>A0A4R6WWU9_9GAMM</name>
<proteinExistence type="predicted"/>
<accession>A0A4R6WWU9</accession>
<feature type="region of interest" description="Disordered" evidence="1">
    <location>
        <begin position="1"/>
        <end position="28"/>
    </location>
</feature>
<organism evidence="2 3">
    <name type="scientific">Marinomonas communis</name>
    <dbReference type="NCBI Taxonomy" id="28254"/>
    <lineage>
        <taxon>Bacteria</taxon>
        <taxon>Pseudomonadati</taxon>
        <taxon>Pseudomonadota</taxon>
        <taxon>Gammaproteobacteria</taxon>
        <taxon>Oceanospirillales</taxon>
        <taxon>Oceanospirillaceae</taxon>
        <taxon>Marinomonas</taxon>
    </lineage>
</organism>
<dbReference type="Proteomes" id="UP000295729">
    <property type="component" value="Unassembled WGS sequence"/>
</dbReference>
<dbReference type="AlphaFoldDB" id="A0A4R6WWU9"/>
<sequence length="158" mass="18408">MFKRLFSRTKKEALSSTPNRNIKPMEHNRGEMSRLIESIQMNNPDCDVLNVEELQQKFNQFVAQNKLGTDLKTDYISHCSPEKLQRLLESGYYGSTIKNGIKKIEASDHEFSWSSDKDVVGSLFMDRGFFILVRAVNRKSGFTRRWVFDMYLATKHFA</sequence>
<evidence type="ECO:0000313" key="2">
    <source>
        <dbReference type="EMBL" id="TDR05565.1"/>
    </source>
</evidence>
<reference evidence="2 3" key="1">
    <citation type="submission" date="2019-03" db="EMBL/GenBank/DDBJ databases">
        <title>Genomic Encyclopedia of Type Strains, Phase IV (KMG-IV): sequencing the most valuable type-strain genomes for metagenomic binning, comparative biology and taxonomic classification.</title>
        <authorList>
            <person name="Goeker M."/>
        </authorList>
    </citation>
    <scope>NUCLEOTIDE SEQUENCE [LARGE SCALE GENOMIC DNA]</scope>
    <source>
        <strain evidence="2 3">DSM 5604</strain>
    </source>
</reference>
<protein>
    <submittedName>
        <fullName evidence="2">Uncharacterized protein</fullName>
    </submittedName>
</protein>
<dbReference type="EMBL" id="SNZA01000009">
    <property type="protein sequence ID" value="TDR05565.1"/>
    <property type="molecule type" value="Genomic_DNA"/>
</dbReference>
<keyword evidence="3" id="KW-1185">Reference proteome</keyword>
<evidence type="ECO:0000313" key="3">
    <source>
        <dbReference type="Proteomes" id="UP000295729"/>
    </source>
</evidence>
<dbReference type="RefSeq" id="WP_133565268.1">
    <property type="nucleotide sequence ID" value="NZ_SNZA01000009.1"/>
</dbReference>
<comment type="caution">
    <text evidence="2">The sequence shown here is derived from an EMBL/GenBank/DDBJ whole genome shotgun (WGS) entry which is preliminary data.</text>
</comment>
<dbReference type="OrthoDB" id="6104908at2"/>
<gene>
    <name evidence="2" type="ORF">C8D85_3590</name>
</gene>